<dbReference type="CDD" id="cd00592">
    <property type="entry name" value="HTH_MerR-like"/>
    <property type="match status" value="1"/>
</dbReference>
<dbReference type="EMBL" id="JBHSMI010000052">
    <property type="protein sequence ID" value="MFC5406301.1"/>
    <property type="molecule type" value="Genomic_DNA"/>
</dbReference>
<dbReference type="Pfam" id="PF13411">
    <property type="entry name" value="MerR_1"/>
    <property type="match status" value="1"/>
</dbReference>
<dbReference type="Proteomes" id="UP001596113">
    <property type="component" value="Unassembled WGS sequence"/>
</dbReference>
<dbReference type="InterPro" id="IPR009061">
    <property type="entry name" value="DNA-bd_dom_put_sf"/>
</dbReference>
<reference evidence="3" key="1">
    <citation type="journal article" date="2019" name="Int. J. Syst. Evol. Microbiol.">
        <title>The Global Catalogue of Microorganisms (GCM) 10K type strain sequencing project: providing services to taxonomists for standard genome sequencing and annotation.</title>
        <authorList>
            <consortium name="The Broad Institute Genomics Platform"/>
            <consortium name="The Broad Institute Genome Sequencing Center for Infectious Disease"/>
            <person name="Wu L."/>
            <person name="Ma J."/>
        </authorList>
    </citation>
    <scope>NUCLEOTIDE SEQUENCE [LARGE SCALE GENOMIC DNA]</scope>
    <source>
        <strain evidence="3">CGMCC 1.18575</strain>
    </source>
</reference>
<dbReference type="PROSITE" id="PS50937">
    <property type="entry name" value="HTH_MERR_2"/>
    <property type="match status" value="1"/>
</dbReference>
<dbReference type="SMART" id="SM00422">
    <property type="entry name" value="HTH_MERR"/>
    <property type="match status" value="1"/>
</dbReference>
<keyword evidence="3" id="KW-1185">Reference proteome</keyword>
<comment type="caution">
    <text evidence="2">The sequence shown here is derived from an EMBL/GenBank/DDBJ whole genome shotgun (WGS) entry which is preliminary data.</text>
</comment>
<protein>
    <submittedName>
        <fullName evidence="2">MerR family transcriptional regulator</fullName>
    </submittedName>
</protein>
<sequence length="137" mass="15612">MYTAKQIADILQNDDPQINLRTVRYYTQIGIIPPLELVGNKRVYTDNHLHFLRAILTLSRSGETLASAQEKLASLPIEEIIKIGENLKLYQLNQIFRNETHVLNDDVIISVSSRVSPELKIKMIETVTQLLKGEGNR</sequence>
<dbReference type="InterPro" id="IPR000551">
    <property type="entry name" value="MerR-type_HTH_dom"/>
</dbReference>
<organism evidence="2 3">
    <name type="scientific">Cohnella soli</name>
    <dbReference type="NCBI Taxonomy" id="425005"/>
    <lineage>
        <taxon>Bacteria</taxon>
        <taxon>Bacillati</taxon>
        <taxon>Bacillota</taxon>
        <taxon>Bacilli</taxon>
        <taxon>Bacillales</taxon>
        <taxon>Paenibacillaceae</taxon>
        <taxon>Cohnella</taxon>
    </lineage>
</organism>
<proteinExistence type="predicted"/>
<dbReference type="Gene3D" id="1.10.1660.10">
    <property type="match status" value="1"/>
</dbReference>
<gene>
    <name evidence="2" type="ORF">ACFPOF_26485</name>
</gene>
<feature type="domain" description="HTH merR-type" evidence="1">
    <location>
        <begin position="1"/>
        <end position="74"/>
    </location>
</feature>
<accession>A0ABW0HYG5</accession>
<evidence type="ECO:0000313" key="2">
    <source>
        <dbReference type="EMBL" id="MFC5406301.1"/>
    </source>
</evidence>
<dbReference type="RefSeq" id="WP_378138367.1">
    <property type="nucleotide sequence ID" value="NZ_JBHSMI010000052.1"/>
</dbReference>
<evidence type="ECO:0000313" key="3">
    <source>
        <dbReference type="Proteomes" id="UP001596113"/>
    </source>
</evidence>
<evidence type="ECO:0000259" key="1">
    <source>
        <dbReference type="PROSITE" id="PS50937"/>
    </source>
</evidence>
<dbReference type="SUPFAM" id="SSF46955">
    <property type="entry name" value="Putative DNA-binding domain"/>
    <property type="match status" value="1"/>
</dbReference>
<name>A0ABW0HYG5_9BACL</name>